<name>A0A852TSL7_9ACTN</name>
<gene>
    <name evidence="1" type="ORF">HDA32_002526</name>
</gene>
<evidence type="ECO:0000313" key="2">
    <source>
        <dbReference type="Proteomes" id="UP000589036"/>
    </source>
</evidence>
<sequence>MTPEHDAIGGRVICPATLHVVGKEPAYLRTYLEWAARRGDTLLVSAASISGLLALVDDAHKDVLHRLTISGAFLIRPLEERDAAAVGAIAADLPGERDLTTLGIAHGVLEARRREWRVATTEPGRYRGVTGIALDDLP</sequence>
<proteinExistence type="predicted"/>
<dbReference type="EMBL" id="JACCCC010000001">
    <property type="protein sequence ID" value="NYE47406.1"/>
    <property type="molecule type" value="Genomic_DNA"/>
</dbReference>
<protein>
    <submittedName>
        <fullName evidence="1">Uncharacterized protein</fullName>
    </submittedName>
</protein>
<keyword evidence="2" id="KW-1185">Reference proteome</keyword>
<evidence type="ECO:0000313" key="1">
    <source>
        <dbReference type="EMBL" id="NYE47406.1"/>
    </source>
</evidence>
<dbReference type="RefSeq" id="WP_246334315.1">
    <property type="nucleotide sequence ID" value="NZ_BAAAYY010000015.1"/>
</dbReference>
<organism evidence="1 2">
    <name type="scientific">Spinactinospora alkalitolerans</name>
    <dbReference type="NCBI Taxonomy" id="687207"/>
    <lineage>
        <taxon>Bacteria</taxon>
        <taxon>Bacillati</taxon>
        <taxon>Actinomycetota</taxon>
        <taxon>Actinomycetes</taxon>
        <taxon>Streptosporangiales</taxon>
        <taxon>Nocardiopsidaceae</taxon>
        <taxon>Spinactinospora</taxon>
    </lineage>
</organism>
<comment type="caution">
    <text evidence="1">The sequence shown here is derived from an EMBL/GenBank/DDBJ whole genome shotgun (WGS) entry which is preliminary data.</text>
</comment>
<accession>A0A852TSL7</accession>
<dbReference type="Proteomes" id="UP000589036">
    <property type="component" value="Unassembled WGS sequence"/>
</dbReference>
<reference evidence="1 2" key="1">
    <citation type="submission" date="2020-07" db="EMBL/GenBank/DDBJ databases">
        <title>Sequencing the genomes of 1000 actinobacteria strains.</title>
        <authorList>
            <person name="Klenk H.-P."/>
        </authorList>
    </citation>
    <scope>NUCLEOTIDE SEQUENCE [LARGE SCALE GENOMIC DNA]</scope>
    <source>
        <strain evidence="1 2">CXB654</strain>
    </source>
</reference>
<dbReference type="AlphaFoldDB" id="A0A852TSL7"/>